<reference evidence="1 2" key="1">
    <citation type="journal article" date="2019" name="Int. J. Syst. Evol. Microbiol.">
        <title>The Global Catalogue of Microorganisms (GCM) 10K type strain sequencing project: providing services to taxonomists for standard genome sequencing and annotation.</title>
        <authorList>
            <consortium name="The Broad Institute Genomics Platform"/>
            <consortium name="The Broad Institute Genome Sequencing Center for Infectious Disease"/>
            <person name="Wu L."/>
            <person name="Ma J."/>
        </authorList>
    </citation>
    <scope>NUCLEOTIDE SEQUENCE [LARGE SCALE GENOMIC DNA]</scope>
    <source>
        <strain evidence="1 2">CGMCC 1.15824</strain>
    </source>
</reference>
<protein>
    <submittedName>
        <fullName evidence="1">Uncharacterized protein</fullName>
    </submittedName>
</protein>
<dbReference type="EMBL" id="JBHSJG010000053">
    <property type="protein sequence ID" value="MFC4989653.1"/>
    <property type="molecule type" value="Genomic_DNA"/>
</dbReference>
<comment type="caution">
    <text evidence="1">The sequence shown here is derived from an EMBL/GenBank/DDBJ whole genome shotgun (WGS) entry which is preliminary data.</text>
</comment>
<proteinExistence type="predicted"/>
<organism evidence="1 2">
    <name type="scientific">Saliphagus infecundisoli</name>
    <dbReference type="NCBI Taxonomy" id="1849069"/>
    <lineage>
        <taxon>Archaea</taxon>
        <taxon>Methanobacteriati</taxon>
        <taxon>Methanobacteriota</taxon>
        <taxon>Stenosarchaea group</taxon>
        <taxon>Halobacteria</taxon>
        <taxon>Halobacteriales</taxon>
        <taxon>Natrialbaceae</taxon>
        <taxon>Saliphagus</taxon>
    </lineage>
</organism>
<dbReference type="RefSeq" id="WP_224829345.1">
    <property type="nucleotide sequence ID" value="NZ_JAIVEF010000019.1"/>
</dbReference>
<gene>
    <name evidence="1" type="ORF">ACFPFO_18210</name>
</gene>
<name>A0ABD5QIU7_9EURY</name>
<dbReference type="AlphaFoldDB" id="A0ABD5QIU7"/>
<evidence type="ECO:0000313" key="1">
    <source>
        <dbReference type="EMBL" id="MFC4989653.1"/>
    </source>
</evidence>
<dbReference type="Proteomes" id="UP001595925">
    <property type="component" value="Unassembled WGS sequence"/>
</dbReference>
<evidence type="ECO:0000313" key="2">
    <source>
        <dbReference type="Proteomes" id="UP001595925"/>
    </source>
</evidence>
<keyword evidence="2" id="KW-1185">Reference proteome</keyword>
<sequence>MGLPDRELGAAIESALEDDARRPRRVHALFEDYPPAPALYAEFDVDSAGNGAENDDGVAREVAPDEDGEEVAVIVHNFRYYPLGMERWGVGIVELLVLNELHELTHWAMTGGEREYFDDRSRRHHRGDGYWLNPPLLEVIDWLPRDHPDVLEAEPPVTALGRLRRRVVGWLSRQRARLEL</sequence>
<accession>A0ABD5QIU7</accession>